<dbReference type="Gene3D" id="3.10.20.30">
    <property type="match status" value="1"/>
</dbReference>
<evidence type="ECO:0000256" key="6">
    <source>
        <dbReference type="ARBA" id="ARBA00022741"/>
    </source>
</evidence>
<feature type="domain" description="Aminoacyl-transfer RNA synthetases class-II family profile" evidence="14">
    <location>
        <begin position="274"/>
        <end position="534"/>
    </location>
</feature>
<dbReference type="Gene3D" id="3.30.980.10">
    <property type="entry name" value="Threonyl-trna Synthetase, Chain A, domain 2"/>
    <property type="match status" value="1"/>
</dbReference>
<dbReference type="PROSITE" id="PS51880">
    <property type="entry name" value="TGS"/>
    <property type="match status" value="1"/>
</dbReference>
<dbReference type="GO" id="GO:0000049">
    <property type="term" value="F:tRNA binding"/>
    <property type="evidence" value="ECO:0007669"/>
    <property type="project" value="UniProtKB-KW"/>
</dbReference>
<dbReference type="GO" id="GO:0046872">
    <property type="term" value="F:metal ion binding"/>
    <property type="evidence" value="ECO:0007669"/>
    <property type="project" value="UniProtKB-KW"/>
</dbReference>
<feature type="binding site" evidence="13">
    <location>
        <position position="335"/>
    </location>
    <ligand>
        <name>Zn(2+)</name>
        <dbReference type="ChEBI" id="CHEBI:29105"/>
        <note>catalytic</note>
    </ligand>
</feature>
<comment type="subcellular location">
    <subcellularLocation>
        <location evidence="13">Cytoplasm</location>
    </subcellularLocation>
</comment>
<accession>A0AAU8IEQ6</accession>
<dbReference type="GO" id="GO:0005737">
    <property type="term" value="C:cytoplasm"/>
    <property type="evidence" value="ECO:0007669"/>
    <property type="project" value="UniProtKB-SubCell"/>
</dbReference>
<dbReference type="EC" id="6.1.1.3" evidence="13"/>
<dbReference type="SUPFAM" id="SSF52954">
    <property type="entry name" value="Class II aaRS ABD-related"/>
    <property type="match status" value="1"/>
</dbReference>
<evidence type="ECO:0000256" key="1">
    <source>
        <dbReference type="ARBA" id="ARBA00008226"/>
    </source>
</evidence>
<dbReference type="InterPro" id="IPR012676">
    <property type="entry name" value="TGS-like"/>
</dbReference>
<evidence type="ECO:0000256" key="12">
    <source>
        <dbReference type="ARBA" id="ARBA00049515"/>
    </source>
</evidence>
<evidence type="ECO:0000256" key="5">
    <source>
        <dbReference type="ARBA" id="ARBA00022723"/>
    </source>
</evidence>
<comment type="similarity">
    <text evidence="1 13">Belongs to the class-II aminoacyl-tRNA synthetase family.</text>
</comment>
<dbReference type="GO" id="GO:0006435">
    <property type="term" value="P:threonyl-tRNA aminoacylation"/>
    <property type="evidence" value="ECO:0007669"/>
    <property type="project" value="UniProtKB-UniRule"/>
</dbReference>
<keyword evidence="2 13" id="KW-0963">Cytoplasm</keyword>
<dbReference type="Pfam" id="PF02824">
    <property type="entry name" value="TGS"/>
    <property type="match status" value="1"/>
</dbReference>
<evidence type="ECO:0000256" key="9">
    <source>
        <dbReference type="ARBA" id="ARBA00022884"/>
    </source>
</evidence>
<dbReference type="InterPro" id="IPR004095">
    <property type="entry name" value="TGS"/>
</dbReference>
<feature type="binding site" evidence="13">
    <location>
        <position position="511"/>
    </location>
    <ligand>
        <name>Zn(2+)</name>
        <dbReference type="ChEBI" id="CHEBI:29105"/>
        <note>catalytic</note>
    </ligand>
</feature>
<dbReference type="InterPro" id="IPR012947">
    <property type="entry name" value="tRNA_SAD"/>
</dbReference>
<dbReference type="SUPFAM" id="SSF55681">
    <property type="entry name" value="Class II aaRS and biotin synthetases"/>
    <property type="match status" value="1"/>
</dbReference>
<evidence type="ECO:0000256" key="2">
    <source>
        <dbReference type="ARBA" id="ARBA00022490"/>
    </source>
</evidence>
<dbReference type="HAMAP" id="MF_00184">
    <property type="entry name" value="Thr_tRNA_synth"/>
    <property type="match status" value="1"/>
</dbReference>
<keyword evidence="6 13" id="KW-0547">Nucleotide-binding</keyword>
<dbReference type="GO" id="GO:0005524">
    <property type="term" value="F:ATP binding"/>
    <property type="evidence" value="ECO:0007669"/>
    <property type="project" value="UniProtKB-UniRule"/>
</dbReference>
<dbReference type="CDD" id="cd00771">
    <property type="entry name" value="ThrRS_core"/>
    <property type="match status" value="1"/>
</dbReference>
<dbReference type="FunFam" id="3.10.20.30:FF:000005">
    <property type="entry name" value="Threonine--tRNA ligase"/>
    <property type="match status" value="1"/>
</dbReference>
<evidence type="ECO:0000256" key="8">
    <source>
        <dbReference type="ARBA" id="ARBA00022840"/>
    </source>
</evidence>
<dbReference type="InterPro" id="IPR004154">
    <property type="entry name" value="Anticodon-bd"/>
</dbReference>
<dbReference type="InterPro" id="IPR036621">
    <property type="entry name" value="Anticodon-bd_dom_sf"/>
</dbReference>
<keyword evidence="8 13" id="KW-0067">ATP-binding</keyword>
<keyword evidence="7 13" id="KW-0862">Zinc</keyword>
<evidence type="ECO:0000256" key="4">
    <source>
        <dbReference type="ARBA" id="ARBA00022598"/>
    </source>
</evidence>
<evidence type="ECO:0000259" key="14">
    <source>
        <dbReference type="PROSITE" id="PS50862"/>
    </source>
</evidence>
<sequence>MSEINLTFPDKSVRKFPQGVTTEQVAASISNSLKKKAVAGKINGELYDVTRPIEKDAAIEILGLDTDEGLHIMRHSCAHLLAQALRRLYPDVKLGIGPVIENGFYYDVDLEHSLTKDDFPAIEKEMKKIVSENLPITREEISRADALKIFSEINDPLKLELIHDLPEDATISIYRQGEYVDLCRGPHLPSTGRIRAFKLMSVAGAYWRGDSNNKMLQRVYGVAFLNQKDLDKHLHFLEEAQKRDHRKLGKQLELFMFSEEAPGMPFYLENGQIIRTELENFARELQRQNDYEEVRTPLIMNQRLWENSGHWDHYHENMYFTKVDDVNYALKPMNCPGHMLIYKDTLHSYRDLPIRIAEFGQVHRHELSGALNGLLRVRTFCQDDAHIFVRPDQIESEIKNIFKLIGKIYSTFGFDYSVELSTMPEDHMGTVDMWQKAEKALSNVLEAIHMPYTINEGDGAFYGPKIDFHIKDALGRSHQCATIQLDYQMPEKFDLTYIDENNEKVRPVVIHRAVYGSLDRFFAILIEHFAGAFPTWLAPVQAELVPVADVHHDHVRKLEHDLKMAGIRAHADLRGEKLSYKIRDAQTHKIPYTLVIGDQEIKEDSVNVRKYGEKATNTLPYEDFKAHILEEIRKRITKKPIVK</sequence>
<proteinExistence type="inferred from homology"/>
<gene>
    <name evidence="13 16" type="primary">thrS</name>
    <name evidence="16" type="ORF">ABNN70_13750</name>
</gene>
<dbReference type="InterPro" id="IPR012675">
    <property type="entry name" value="Beta-grasp_dom_sf"/>
</dbReference>
<feature type="binding site" evidence="13">
    <location>
        <position position="386"/>
    </location>
    <ligand>
        <name>Zn(2+)</name>
        <dbReference type="ChEBI" id="CHEBI:29105"/>
        <note>catalytic</note>
    </ligand>
</feature>
<evidence type="ECO:0000256" key="11">
    <source>
        <dbReference type="ARBA" id="ARBA00023146"/>
    </source>
</evidence>
<dbReference type="Pfam" id="PF07973">
    <property type="entry name" value="tRNA_SAD"/>
    <property type="match status" value="1"/>
</dbReference>
<dbReference type="AlphaFoldDB" id="A0AAU8IEQ6"/>
<dbReference type="CDD" id="cd00860">
    <property type="entry name" value="ThrRS_anticodon"/>
    <property type="match status" value="1"/>
</dbReference>
<dbReference type="GO" id="GO:0140096">
    <property type="term" value="F:catalytic activity, acting on a protein"/>
    <property type="evidence" value="ECO:0007669"/>
    <property type="project" value="UniProtKB-ARBA"/>
</dbReference>
<dbReference type="FunFam" id="3.30.54.20:FF:000002">
    <property type="entry name" value="Threonine--tRNA ligase"/>
    <property type="match status" value="1"/>
</dbReference>
<dbReference type="FunFam" id="3.30.980.10:FF:000005">
    <property type="entry name" value="Threonyl-tRNA synthetase, mitochondrial"/>
    <property type="match status" value="1"/>
</dbReference>
<comment type="caution">
    <text evidence="13">Lacks conserved residue(s) required for the propagation of feature annotation.</text>
</comment>
<dbReference type="NCBIfam" id="TIGR00418">
    <property type="entry name" value="thrS"/>
    <property type="match status" value="1"/>
</dbReference>
<evidence type="ECO:0000256" key="13">
    <source>
        <dbReference type="HAMAP-Rule" id="MF_00184"/>
    </source>
</evidence>
<protein>
    <recommendedName>
        <fullName evidence="13">Threonine--tRNA ligase</fullName>
        <ecNumber evidence="13">6.1.1.3</ecNumber>
    </recommendedName>
    <alternativeName>
        <fullName evidence="13">Threonyl-tRNA synthetase</fullName>
        <shortName evidence="13">ThrRS</shortName>
    </alternativeName>
</protein>
<organism evidence="16">
    <name type="scientific">Sporolactobacillus sp. Y61</name>
    <dbReference type="NCBI Taxonomy" id="3160863"/>
    <lineage>
        <taxon>Bacteria</taxon>
        <taxon>Bacillati</taxon>
        <taxon>Bacillota</taxon>
        <taxon>Bacilli</taxon>
        <taxon>Bacillales</taxon>
        <taxon>Sporolactobacillaceae</taxon>
        <taxon>Sporolactobacillus</taxon>
    </lineage>
</organism>
<dbReference type="Gene3D" id="3.30.930.10">
    <property type="entry name" value="Bira Bifunctional Protein, Domain 2"/>
    <property type="match status" value="1"/>
</dbReference>
<reference evidence="16" key="1">
    <citation type="submission" date="2024-06" db="EMBL/GenBank/DDBJ databases">
        <authorList>
            <person name="Fan A."/>
            <person name="Zhang F.Y."/>
            <person name="Zhang L."/>
        </authorList>
    </citation>
    <scope>NUCLEOTIDE SEQUENCE</scope>
    <source>
        <strain evidence="16">Y61</strain>
    </source>
</reference>
<dbReference type="FunFam" id="3.30.930.10:FF:000002">
    <property type="entry name" value="Threonine--tRNA ligase"/>
    <property type="match status" value="1"/>
</dbReference>
<dbReference type="Gene3D" id="3.40.50.800">
    <property type="entry name" value="Anticodon-binding domain"/>
    <property type="match status" value="1"/>
</dbReference>
<evidence type="ECO:0000256" key="7">
    <source>
        <dbReference type="ARBA" id="ARBA00022833"/>
    </source>
</evidence>
<evidence type="ECO:0000259" key="15">
    <source>
        <dbReference type="PROSITE" id="PS51880"/>
    </source>
</evidence>
<dbReference type="FunFam" id="3.40.50.800:FF:000001">
    <property type="entry name" value="Threonine--tRNA ligase"/>
    <property type="match status" value="1"/>
</dbReference>
<dbReference type="InterPro" id="IPR047246">
    <property type="entry name" value="ThrRS_anticodon"/>
</dbReference>
<evidence type="ECO:0000256" key="10">
    <source>
        <dbReference type="ARBA" id="ARBA00022917"/>
    </source>
</evidence>
<dbReference type="Pfam" id="PF03129">
    <property type="entry name" value="HGTP_anticodon"/>
    <property type="match status" value="1"/>
</dbReference>
<comment type="catalytic activity">
    <reaction evidence="12 13">
        <text>tRNA(Thr) + L-threonine + ATP = L-threonyl-tRNA(Thr) + AMP + diphosphate + H(+)</text>
        <dbReference type="Rhea" id="RHEA:24624"/>
        <dbReference type="Rhea" id="RHEA-COMP:9670"/>
        <dbReference type="Rhea" id="RHEA-COMP:9704"/>
        <dbReference type="ChEBI" id="CHEBI:15378"/>
        <dbReference type="ChEBI" id="CHEBI:30616"/>
        <dbReference type="ChEBI" id="CHEBI:33019"/>
        <dbReference type="ChEBI" id="CHEBI:57926"/>
        <dbReference type="ChEBI" id="CHEBI:78442"/>
        <dbReference type="ChEBI" id="CHEBI:78534"/>
        <dbReference type="ChEBI" id="CHEBI:456215"/>
        <dbReference type="EC" id="6.1.1.3"/>
    </reaction>
</comment>
<dbReference type="SUPFAM" id="SSF55186">
    <property type="entry name" value="ThrRS/AlaRS common domain"/>
    <property type="match status" value="1"/>
</dbReference>
<dbReference type="GO" id="GO:0004829">
    <property type="term" value="F:threonine-tRNA ligase activity"/>
    <property type="evidence" value="ECO:0007669"/>
    <property type="project" value="UniProtKB-UniRule"/>
</dbReference>
<dbReference type="InterPro" id="IPR033728">
    <property type="entry name" value="ThrRS_core"/>
</dbReference>
<dbReference type="InterPro" id="IPR002320">
    <property type="entry name" value="Thr-tRNA-ligase_IIa"/>
</dbReference>
<evidence type="ECO:0000313" key="16">
    <source>
        <dbReference type="EMBL" id="XCJ16693.1"/>
    </source>
</evidence>
<dbReference type="CDD" id="cd01667">
    <property type="entry name" value="TGS_ThrRS"/>
    <property type="match status" value="1"/>
</dbReference>
<dbReference type="InterPro" id="IPR002314">
    <property type="entry name" value="aa-tRNA-synt_IIb"/>
</dbReference>
<dbReference type="Gene3D" id="3.30.54.20">
    <property type="match status" value="1"/>
</dbReference>
<name>A0AAU8IEQ6_9BACL</name>
<dbReference type="InterPro" id="IPR006195">
    <property type="entry name" value="aa-tRNA-synth_II"/>
</dbReference>
<dbReference type="PANTHER" id="PTHR11451:SF44">
    <property type="entry name" value="THREONINE--TRNA LIGASE, CHLOROPLASTIC_MITOCHONDRIAL 2"/>
    <property type="match status" value="1"/>
</dbReference>
<keyword evidence="10 13" id="KW-0648">Protein biosynthesis</keyword>
<dbReference type="InterPro" id="IPR045864">
    <property type="entry name" value="aa-tRNA-synth_II/BPL/LPL"/>
</dbReference>
<dbReference type="PANTHER" id="PTHR11451">
    <property type="entry name" value="THREONINE-TRNA LIGASE"/>
    <property type="match status" value="1"/>
</dbReference>
<dbReference type="SUPFAM" id="SSF81271">
    <property type="entry name" value="TGS-like"/>
    <property type="match status" value="1"/>
</dbReference>
<keyword evidence="5 13" id="KW-0479">Metal-binding</keyword>
<comment type="subunit">
    <text evidence="13">Homodimer.</text>
</comment>
<dbReference type="GO" id="GO:0016740">
    <property type="term" value="F:transferase activity"/>
    <property type="evidence" value="ECO:0007669"/>
    <property type="project" value="UniProtKB-ARBA"/>
</dbReference>
<dbReference type="Pfam" id="PF00587">
    <property type="entry name" value="tRNA-synt_2b"/>
    <property type="match status" value="1"/>
</dbReference>
<dbReference type="RefSeq" id="WP_353948111.1">
    <property type="nucleotide sequence ID" value="NZ_CP159510.1"/>
</dbReference>
<feature type="domain" description="TGS" evidence="15">
    <location>
        <begin position="1"/>
        <end position="63"/>
    </location>
</feature>
<keyword evidence="11 13" id="KW-0030">Aminoacyl-tRNA synthetase</keyword>
<dbReference type="PRINTS" id="PR01047">
    <property type="entry name" value="TRNASYNTHTHR"/>
</dbReference>
<evidence type="ECO:0000256" key="3">
    <source>
        <dbReference type="ARBA" id="ARBA00022555"/>
    </source>
</evidence>
<dbReference type="InterPro" id="IPR018163">
    <property type="entry name" value="Thr/Ala-tRNA-synth_IIc_edit"/>
</dbReference>
<keyword evidence="4 13" id="KW-0436">Ligase</keyword>
<keyword evidence="9 13" id="KW-0694">RNA-binding</keyword>
<dbReference type="PROSITE" id="PS50862">
    <property type="entry name" value="AA_TRNA_LIGASE_II"/>
    <property type="match status" value="1"/>
</dbReference>
<keyword evidence="3 13" id="KW-0820">tRNA-binding</keyword>
<dbReference type="EMBL" id="CP159510">
    <property type="protein sequence ID" value="XCJ16693.1"/>
    <property type="molecule type" value="Genomic_DNA"/>
</dbReference>
<dbReference type="SMART" id="SM00863">
    <property type="entry name" value="tRNA_SAD"/>
    <property type="match status" value="1"/>
</dbReference>
<comment type="cofactor">
    <cofactor evidence="13">
        <name>Zn(2+)</name>
        <dbReference type="ChEBI" id="CHEBI:29105"/>
    </cofactor>
    <text evidence="13">Binds 1 zinc ion per subunit.</text>
</comment>